<reference evidence="3 4" key="1">
    <citation type="journal article" date="2009" name="Stand. Genomic Sci.">
        <title>Complete genome sequence of Rhodothermus marinus type strain (R-10).</title>
        <authorList>
            <person name="Nolan M."/>
            <person name="Tindall B.J."/>
            <person name="Pomrenke H."/>
            <person name="Lapidus A."/>
            <person name="Copeland A."/>
            <person name="Glavina Del Rio T."/>
            <person name="Lucas S."/>
            <person name="Chen F."/>
            <person name="Tice H."/>
            <person name="Cheng J.F."/>
            <person name="Saunders E."/>
            <person name="Han C."/>
            <person name="Bruce D."/>
            <person name="Goodwin L."/>
            <person name="Chain P."/>
            <person name="Pitluck S."/>
            <person name="Ovchinikova G."/>
            <person name="Pati A."/>
            <person name="Ivanova N."/>
            <person name="Mavromatis K."/>
            <person name="Chen A."/>
            <person name="Palaniappan K."/>
            <person name="Land M."/>
            <person name="Hauser L."/>
            <person name="Chang Y.J."/>
            <person name="Jeffries C.D."/>
            <person name="Brettin T."/>
            <person name="Goker M."/>
            <person name="Bristow J."/>
            <person name="Eisen J.A."/>
            <person name="Markowitz V."/>
            <person name="Hugenholtz P."/>
            <person name="Kyrpides N.C."/>
            <person name="Klenk H.P."/>
            <person name="Detter J.C."/>
        </authorList>
    </citation>
    <scope>NUCLEOTIDE SEQUENCE [LARGE SCALE GENOMIC DNA]</scope>
    <source>
        <strain evidence="4">ATCC 43812 / DSM 4252 / R-10</strain>
        <plasmid evidence="3">pRMAR01</plasmid>
    </source>
</reference>
<proteinExistence type="predicted"/>
<keyword evidence="3" id="KW-0614">Plasmid</keyword>
<evidence type="ECO:0000313" key="3">
    <source>
        <dbReference type="EMBL" id="ACY49726.1"/>
    </source>
</evidence>
<sequence length="115" mass="13104">MLKNKRPDSLWKDMLSLLNTLGEEELDILAQLIIALLTARKKFSLAEEPESDADAAKSPAGSASSRQKKKRVTIRVEYRKCGKDCRCNGGRGHGPYRYMYWVENGRLRSRYLGRA</sequence>
<protein>
    <recommendedName>
        <fullName evidence="2">DUF6788 domain-containing protein</fullName>
    </recommendedName>
</protein>
<accession>D0MKR2</accession>
<gene>
    <name evidence="3" type="ordered locus">Rmar_2859</name>
</gene>
<dbReference type="EMBL" id="CP001808">
    <property type="protein sequence ID" value="ACY49726.1"/>
    <property type="molecule type" value="Genomic_DNA"/>
</dbReference>
<keyword evidence="4" id="KW-1185">Reference proteome</keyword>
<feature type="domain" description="DUF6788" evidence="2">
    <location>
        <begin position="70"/>
        <end position="114"/>
    </location>
</feature>
<evidence type="ECO:0000259" key="2">
    <source>
        <dbReference type="Pfam" id="PF20586"/>
    </source>
</evidence>
<organism evidence="3 4">
    <name type="scientific">Rhodothermus marinus (strain ATCC 43812 / DSM 4252 / R-10)</name>
    <name type="common">Rhodothermus obamensis</name>
    <dbReference type="NCBI Taxonomy" id="518766"/>
    <lineage>
        <taxon>Bacteria</taxon>
        <taxon>Pseudomonadati</taxon>
        <taxon>Rhodothermota</taxon>
        <taxon>Rhodothermia</taxon>
        <taxon>Rhodothermales</taxon>
        <taxon>Rhodothermaceae</taxon>
        <taxon>Rhodothermus</taxon>
    </lineage>
</organism>
<dbReference type="AlphaFoldDB" id="D0MKR2"/>
<dbReference type="KEGG" id="rmr:Rmar_2859"/>
<evidence type="ECO:0000256" key="1">
    <source>
        <dbReference type="SAM" id="MobiDB-lite"/>
    </source>
</evidence>
<dbReference type="Pfam" id="PF20586">
    <property type="entry name" value="DUF6788"/>
    <property type="match status" value="1"/>
</dbReference>
<name>D0MKR2_RHOM4</name>
<geneLocation type="plasmid" evidence="3 4">
    <name>pRMAR01</name>
</geneLocation>
<dbReference type="OrthoDB" id="165972at2"/>
<dbReference type="HOGENOM" id="CLU_2107109_0_0_10"/>
<dbReference type="InterPro" id="IPR046738">
    <property type="entry name" value="DUF6788"/>
</dbReference>
<dbReference type="Proteomes" id="UP000002221">
    <property type="component" value="Plasmid pRMAR01"/>
</dbReference>
<evidence type="ECO:0000313" key="4">
    <source>
        <dbReference type="Proteomes" id="UP000002221"/>
    </source>
</evidence>
<feature type="region of interest" description="Disordered" evidence="1">
    <location>
        <begin position="48"/>
        <end position="71"/>
    </location>
</feature>